<reference evidence="2 3" key="1">
    <citation type="journal article" date="2023" name="Plants (Basel)">
        <title>Bridging the Gap: Combining Genomics and Transcriptomics Approaches to Understand Stylosanthes scabra, an Orphan Legume from the Brazilian Caatinga.</title>
        <authorList>
            <person name="Ferreira-Neto J.R.C."/>
            <person name="da Silva M.D."/>
            <person name="Binneck E."/>
            <person name="de Melo N.F."/>
            <person name="da Silva R.H."/>
            <person name="de Melo A.L.T.M."/>
            <person name="Pandolfi V."/>
            <person name="Bustamante F.O."/>
            <person name="Brasileiro-Vidal A.C."/>
            <person name="Benko-Iseppon A.M."/>
        </authorList>
    </citation>
    <scope>NUCLEOTIDE SEQUENCE [LARGE SCALE GENOMIC DNA]</scope>
    <source>
        <tissue evidence="2">Leaves</tissue>
    </source>
</reference>
<dbReference type="Proteomes" id="UP001341840">
    <property type="component" value="Unassembled WGS sequence"/>
</dbReference>
<feature type="compositionally biased region" description="Polar residues" evidence="1">
    <location>
        <begin position="159"/>
        <end position="168"/>
    </location>
</feature>
<organism evidence="2 3">
    <name type="scientific">Stylosanthes scabra</name>
    <dbReference type="NCBI Taxonomy" id="79078"/>
    <lineage>
        <taxon>Eukaryota</taxon>
        <taxon>Viridiplantae</taxon>
        <taxon>Streptophyta</taxon>
        <taxon>Embryophyta</taxon>
        <taxon>Tracheophyta</taxon>
        <taxon>Spermatophyta</taxon>
        <taxon>Magnoliopsida</taxon>
        <taxon>eudicotyledons</taxon>
        <taxon>Gunneridae</taxon>
        <taxon>Pentapetalae</taxon>
        <taxon>rosids</taxon>
        <taxon>fabids</taxon>
        <taxon>Fabales</taxon>
        <taxon>Fabaceae</taxon>
        <taxon>Papilionoideae</taxon>
        <taxon>50 kb inversion clade</taxon>
        <taxon>dalbergioids sensu lato</taxon>
        <taxon>Dalbergieae</taxon>
        <taxon>Pterocarpus clade</taxon>
        <taxon>Stylosanthes</taxon>
    </lineage>
</organism>
<keyword evidence="3" id="KW-1185">Reference proteome</keyword>
<evidence type="ECO:0000313" key="2">
    <source>
        <dbReference type="EMBL" id="MED6132496.1"/>
    </source>
</evidence>
<evidence type="ECO:0000256" key="1">
    <source>
        <dbReference type="SAM" id="MobiDB-lite"/>
    </source>
</evidence>
<gene>
    <name evidence="2" type="ORF">PIB30_019638</name>
</gene>
<protein>
    <submittedName>
        <fullName evidence="2">Uncharacterized protein</fullName>
    </submittedName>
</protein>
<sequence length="200" mass="23133">MAKDELPAFDGTGSGYGWSISAWQFWNSRGTLEAQRLAEVSHAFSGRSSIWFHLWSLWNPNADWDTFDLAFLHQFESAMRPLLPEICWNQVEDWEIEWIEMRARLLRQPKIDSETKSQSEPEIAAAEIQEKKEVEENANPVPTHPFIIDPKSQAEADWENSTEISNPDQAEFHHLDPDPNLIQIQRRSKSRFPISITATN</sequence>
<dbReference type="EMBL" id="JASCZI010060476">
    <property type="protein sequence ID" value="MED6132496.1"/>
    <property type="molecule type" value="Genomic_DNA"/>
</dbReference>
<comment type="caution">
    <text evidence="2">The sequence shown here is derived from an EMBL/GenBank/DDBJ whole genome shotgun (WGS) entry which is preliminary data.</text>
</comment>
<name>A0ABU6S8J6_9FABA</name>
<proteinExistence type="predicted"/>
<accession>A0ABU6S8J6</accession>
<evidence type="ECO:0000313" key="3">
    <source>
        <dbReference type="Proteomes" id="UP001341840"/>
    </source>
</evidence>
<feature type="region of interest" description="Disordered" evidence="1">
    <location>
        <begin position="129"/>
        <end position="171"/>
    </location>
</feature>